<feature type="region of interest" description="Disordered" evidence="1">
    <location>
        <begin position="1"/>
        <end position="38"/>
    </location>
</feature>
<comment type="caution">
    <text evidence="2">The sequence shown here is derived from an EMBL/GenBank/DDBJ whole genome shotgun (WGS) entry which is preliminary data.</text>
</comment>
<evidence type="ECO:0000313" key="2">
    <source>
        <dbReference type="EMBL" id="KAF8683163.1"/>
    </source>
</evidence>
<name>A0A8H7LK11_9AGAM</name>
<protein>
    <submittedName>
        <fullName evidence="2">Uncharacterized protein</fullName>
    </submittedName>
</protein>
<organism evidence="2 3">
    <name type="scientific">Rhizoctonia solani</name>
    <dbReference type="NCBI Taxonomy" id="456999"/>
    <lineage>
        <taxon>Eukaryota</taxon>
        <taxon>Fungi</taxon>
        <taxon>Dikarya</taxon>
        <taxon>Basidiomycota</taxon>
        <taxon>Agaricomycotina</taxon>
        <taxon>Agaricomycetes</taxon>
        <taxon>Cantharellales</taxon>
        <taxon>Ceratobasidiaceae</taxon>
        <taxon>Rhizoctonia</taxon>
    </lineage>
</organism>
<feature type="region of interest" description="Disordered" evidence="1">
    <location>
        <begin position="173"/>
        <end position="227"/>
    </location>
</feature>
<accession>A0A8H7LK11</accession>
<proteinExistence type="predicted"/>
<dbReference type="Proteomes" id="UP000650582">
    <property type="component" value="Unassembled WGS sequence"/>
</dbReference>
<dbReference type="AlphaFoldDB" id="A0A8H7LK11"/>
<reference evidence="2" key="1">
    <citation type="submission" date="2020-09" db="EMBL/GenBank/DDBJ databases">
        <title>Comparative genome analyses of four rice-infecting Rhizoctonia solani isolates reveal extensive enrichment of homogalacturonan modification genes.</title>
        <authorList>
            <person name="Lee D.-Y."/>
            <person name="Jeon J."/>
            <person name="Kim K.-T."/>
            <person name="Cheong K."/>
            <person name="Song H."/>
            <person name="Choi G."/>
            <person name="Ko J."/>
            <person name="Opiyo S.O."/>
            <person name="Zuo S."/>
            <person name="Madhav S."/>
            <person name="Lee Y.-H."/>
            <person name="Wang G.-L."/>
        </authorList>
    </citation>
    <scope>NUCLEOTIDE SEQUENCE</scope>
    <source>
        <strain evidence="2">AG1-IA YN-7</strain>
    </source>
</reference>
<evidence type="ECO:0000313" key="3">
    <source>
        <dbReference type="Proteomes" id="UP000650582"/>
    </source>
</evidence>
<gene>
    <name evidence="2" type="ORF">RHS04_01888</name>
</gene>
<dbReference type="EMBL" id="JACYCC010000034">
    <property type="protein sequence ID" value="KAF8683163.1"/>
    <property type="molecule type" value="Genomic_DNA"/>
</dbReference>
<sequence>MTPLYGTSPPSSPRPRARLSAQHCPHQPAHPRKMQRKKQRGIILEALESAESTEGGVVGRADGDRLMYVDPDGSALPARAFVTCPNPDGSQGLAPFRKYRAASSPFSPTQPKLIALGRIAMALSHNPLPASSTHTVASSNRTICLLKHAYTPDNDGDCLAPFFTSFESRMVRSRDDRRGAQRARLPSKVELSLDSNKKKPQTVSGLYAPNLDAPDIRPLRRRTPNLPNPPSFSRCLQSIRPRPYCGPLALLTYAIPLLHVQRGMTFRHRRSDPGFETQAPSLKLIFGLLTFGSNVLPSLLPGIRSYSPLTFTPISVS</sequence>
<evidence type="ECO:0000256" key="1">
    <source>
        <dbReference type="SAM" id="MobiDB-lite"/>
    </source>
</evidence>
<feature type="compositionally biased region" description="Basic residues" evidence="1">
    <location>
        <begin position="29"/>
        <end position="38"/>
    </location>
</feature>